<reference evidence="2 3" key="1">
    <citation type="journal article" date="2013" name="Front. Plant Sci.">
        <title>The Reference Genome of the Halophytic Plant Eutrema salsugineum.</title>
        <authorList>
            <person name="Yang R."/>
            <person name="Jarvis D.E."/>
            <person name="Chen H."/>
            <person name="Beilstein M.A."/>
            <person name="Grimwood J."/>
            <person name="Jenkins J."/>
            <person name="Shu S."/>
            <person name="Prochnik S."/>
            <person name="Xin M."/>
            <person name="Ma C."/>
            <person name="Schmutz J."/>
            <person name="Wing R.A."/>
            <person name="Mitchell-Olds T."/>
            <person name="Schumaker K.S."/>
            <person name="Wang X."/>
        </authorList>
    </citation>
    <scope>NUCLEOTIDE SEQUENCE [LARGE SCALE GENOMIC DNA]</scope>
</reference>
<dbReference type="Gramene" id="ESQ49501">
    <property type="protein sequence ID" value="ESQ49501"/>
    <property type="gene ID" value="EUTSA_v10021645mg"/>
</dbReference>
<gene>
    <name evidence="2" type="ORF">EUTSA_v10021645mg</name>
</gene>
<feature type="transmembrane region" description="Helical" evidence="1">
    <location>
        <begin position="95"/>
        <end position="114"/>
    </location>
</feature>
<dbReference type="eggNOG" id="ENOG502S1HB">
    <property type="taxonomic scope" value="Eukaryota"/>
</dbReference>
<protein>
    <recommendedName>
        <fullName evidence="4">CR-type domain-containing protein</fullName>
    </recommendedName>
</protein>
<dbReference type="EMBL" id="KI517408">
    <property type="protein sequence ID" value="ESQ49501.1"/>
    <property type="molecule type" value="Genomic_DNA"/>
</dbReference>
<dbReference type="PANTHER" id="PTHR15852">
    <property type="entry name" value="PLASTID TRANSCRIPTIONALLY ACTIVE PROTEIN"/>
    <property type="match status" value="1"/>
</dbReference>
<accession>V4NS83</accession>
<dbReference type="OMA" id="CQEGKMK"/>
<evidence type="ECO:0000313" key="3">
    <source>
        <dbReference type="Proteomes" id="UP000030689"/>
    </source>
</evidence>
<dbReference type="OrthoDB" id="542764at2759"/>
<dbReference type="AlphaFoldDB" id="V4NS83"/>
<dbReference type="PANTHER" id="PTHR15852:SF52">
    <property type="entry name" value="THYLAKOID LUMENAL P17.1 PROTEIN"/>
    <property type="match status" value="1"/>
</dbReference>
<evidence type="ECO:0000313" key="2">
    <source>
        <dbReference type="EMBL" id="ESQ49501.1"/>
    </source>
</evidence>
<evidence type="ECO:0008006" key="4">
    <source>
        <dbReference type="Google" id="ProtNLM"/>
    </source>
</evidence>
<dbReference type="STRING" id="72664.V4NS83"/>
<name>V4NS83_EUTSA</name>
<keyword evidence="1" id="KW-0472">Membrane</keyword>
<evidence type="ECO:0000256" key="1">
    <source>
        <dbReference type="SAM" id="Phobius"/>
    </source>
</evidence>
<keyword evidence="3" id="KW-1185">Reference proteome</keyword>
<dbReference type="KEGG" id="eus:EUTSA_v10021645mg"/>
<keyword evidence="1" id="KW-0812">Transmembrane</keyword>
<dbReference type="Proteomes" id="UP000030689">
    <property type="component" value="Unassembled WGS sequence"/>
</dbReference>
<proteinExistence type="predicted"/>
<keyword evidence="1" id="KW-1133">Transmembrane helix</keyword>
<organism evidence="2 3">
    <name type="scientific">Eutrema salsugineum</name>
    <name type="common">Saltwater cress</name>
    <name type="synonym">Sisymbrium salsugineum</name>
    <dbReference type="NCBI Taxonomy" id="72664"/>
    <lineage>
        <taxon>Eukaryota</taxon>
        <taxon>Viridiplantae</taxon>
        <taxon>Streptophyta</taxon>
        <taxon>Embryophyta</taxon>
        <taxon>Tracheophyta</taxon>
        <taxon>Spermatophyta</taxon>
        <taxon>Magnoliopsida</taxon>
        <taxon>eudicotyledons</taxon>
        <taxon>Gunneridae</taxon>
        <taxon>Pentapetalae</taxon>
        <taxon>rosids</taxon>
        <taxon>malvids</taxon>
        <taxon>Brassicales</taxon>
        <taxon>Brassicaceae</taxon>
        <taxon>Eutremeae</taxon>
        <taxon>Eutrema</taxon>
    </lineage>
</organism>
<sequence length="172" mass="18458">MALTQIVNPIRCPSPTIPRRFTAISPLKTLNPQGKLFLPSVSSIWDAITEFSSHHHKANKCSRTSVHSSSNLIINPSVLFISSGFDGGGFVDTQTFIVTISLVVAIALSLFLGFKGDPVPCERCGGNGGTKCVFCQEGKMKVESGMVNCKICKGSGLIFCKKCGGSGYRRRL</sequence>